<dbReference type="Pfam" id="PF00271">
    <property type="entry name" value="Helicase_C"/>
    <property type="match status" value="1"/>
</dbReference>
<organism evidence="12 13">
    <name type="scientific">Desulfonema ishimotonii</name>
    <dbReference type="NCBI Taxonomy" id="45657"/>
    <lineage>
        <taxon>Bacteria</taxon>
        <taxon>Pseudomonadati</taxon>
        <taxon>Thermodesulfobacteriota</taxon>
        <taxon>Desulfobacteria</taxon>
        <taxon>Desulfobacterales</taxon>
        <taxon>Desulfococcaceae</taxon>
        <taxon>Desulfonema</taxon>
    </lineage>
</organism>
<reference evidence="13" key="2">
    <citation type="submission" date="2019-01" db="EMBL/GenBank/DDBJ databases">
        <title>Genome sequence of Desulfonema ishimotonii strain Tokyo 01.</title>
        <authorList>
            <person name="Fukui M."/>
        </authorList>
    </citation>
    <scope>NUCLEOTIDE SEQUENCE [LARGE SCALE GENOMIC DNA]</scope>
    <source>
        <strain evidence="13">Tokyo 01</strain>
    </source>
</reference>
<comment type="caution">
    <text evidence="12">The sequence shown here is derived from an EMBL/GenBank/DDBJ whole genome shotgun (WGS) entry which is preliminary data.</text>
</comment>
<dbReference type="Gene3D" id="3.30.70.330">
    <property type="match status" value="1"/>
</dbReference>
<dbReference type="CDD" id="cd18787">
    <property type="entry name" value="SF2_C_DEAD"/>
    <property type="match status" value="1"/>
</dbReference>
<dbReference type="InterPro" id="IPR050079">
    <property type="entry name" value="DEAD_box_RNA_helicase"/>
</dbReference>
<keyword evidence="1 7" id="KW-0547">Nucleotide-binding</keyword>
<evidence type="ECO:0000259" key="10">
    <source>
        <dbReference type="PROSITE" id="PS51194"/>
    </source>
</evidence>
<feature type="region of interest" description="Disordered" evidence="8">
    <location>
        <begin position="443"/>
        <end position="471"/>
    </location>
</feature>
<name>A0A401G447_9BACT</name>
<dbReference type="AlphaFoldDB" id="A0A401G447"/>
<evidence type="ECO:0000259" key="11">
    <source>
        <dbReference type="PROSITE" id="PS51195"/>
    </source>
</evidence>
<sequence>MDFKELGLRAELVHAVETLGFQSPMPIQEKAIPTLLAGESDFVGLAQTGTGKTGAFGLPLIQQVDPGLSHPQGIVICPTRELCLQITNDLTAFAANLRQIRIAPVYGGACISTQIRQIRRGAQIIVATPGRLIDLINRKAVSLSRISVAVLDEADEMLNMGFQEDINAILNKMPEERRVWLFSATMPEGVAAISRNYLTNPVKVTVGGRNRGAKNIAHTCYVIHEKNRYQGLKRIIDFTPDIFGLVFCRTRKETQTVAESLMQDGYQAEALHGDLSQSQRDYVMRKFRQKTIRILVATDVAARGLDVEDISHVIHHRLPDEPEVYTHRSGRTARAGKSGESVALVNAKEVYRVRRLEKQGDIRFTFGKIPAGRDICKKRLFSMVEKIVQTDDHPAEIEEYLPAVYAALEGLDKEALIRRIVSEEFTRLLEYYRHAEDINVRTRSEKRPASKDYKRADRRTDKRPDRKKSRINGKKSQRFFINVGRLDKINEGTIVRWLCDKSGIRSGMIGEIALKREFSFFEVDGSAAGRVLSAVKNAKIDGRQVQVREVGAKKNNSFGGDTPRKKRAGSSYSARPSA</sequence>
<comment type="similarity">
    <text evidence="5 7">Belongs to the DEAD box helicase family.</text>
</comment>
<feature type="domain" description="Helicase C-terminal" evidence="10">
    <location>
        <begin position="231"/>
        <end position="376"/>
    </location>
</feature>
<dbReference type="PROSITE" id="PS51192">
    <property type="entry name" value="HELICASE_ATP_BIND_1"/>
    <property type="match status" value="1"/>
</dbReference>
<keyword evidence="13" id="KW-1185">Reference proteome</keyword>
<keyword evidence="4 7" id="KW-0067">ATP-binding</keyword>
<dbReference type="Pfam" id="PF03880">
    <property type="entry name" value="DbpA"/>
    <property type="match status" value="1"/>
</dbReference>
<dbReference type="InterPro" id="IPR001650">
    <property type="entry name" value="Helicase_C-like"/>
</dbReference>
<evidence type="ECO:0000256" key="2">
    <source>
        <dbReference type="ARBA" id="ARBA00022801"/>
    </source>
</evidence>
<evidence type="ECO:0000313" key="13">
    <source>
        <dbReference type="Proteomes" id="UP000288096"/>
    </source>
</evidence>
<dbReference type="SUPFAM" id="SSF52540">
    <property type="entry name" value="P-loop containing nucleoside triphosphate hydrolases"/>
    <property type="match status" value="1"/>
</dbReference>
<feature type="region of interest" description="Disordered" evidence="8">
    <location>
        <begin position="547"/>
        <end position="578"/>
    </location>
</feature>
<dbReference type="PROSITE" id="PS00039">
    <property type="entry name" value="DEAD_ATP_HELICASE"/>
    <property type="match status" value="1"/>
</dbReference>
<proteinExistence type="inferred from homology"/>
<dbReference type="GO" id="GO:0005829">
    <property type="term" value="C:cytosol"/>
    <property type="evidence" value="ECO:0007669"/>
    <property type="project" value="TreeGrafter"/>
</dbReference>
<dbReference type="EMBL" id="BEXT01000001">
    <property type="protein sequence ID" value="GBC63996.1"/>
    <property type="molecule type" value="Genomic_DNA"/>
</dbReference>
<keyword evidence="2 7" id="KW-0378">Hydrolase</keyword>
<dbReference type="GO" id="GO:0005524">
    <property type="term" value="F:ATP binding"/>
    <property type="evidence" value="ECO:0007669"/>
    <property type="project" value="UniProtKB-KW"/>
</dbReference>
<dbReference type="CDD" id="cd12252">
    <property type="entry name" value="RRM_DbpA"/>
    <property type="match status" value="1"/>
</dbReference>
<dbReference type="RefSeq" id="WP_124331006.1">
    <property type="nucleotide sequence ID" value="NZ_BEXT01000001.1"/>
</dbReference>
<dbReference type="InterPro" id="IPR000629">
    <property type="entry name" value="RNA-helicase_DEAD-box_CS"/>
</dbReference>
<dbReference type="InterPro" id="IPR005580">
    <property type="entry name" value="DbpA/CsdA_RNA-bd_dom"/>
</dbReference>
<evidence type="ECO:0000256" key="6">
    <source>
        <dbReference type="PROSITE-ProRule" id="PRU00552"/>
    </source>
</evidence>
<evidence type="ECO:0000256" key="4">
    <source>
        <dbReference type="ARBA" id="ARBA00022840"/>
    </source>
</evidence>
<evidence type="ECO:0000256" key="8">
    <source>
        <dbReference type="SAM" id="MobiDB-lite"/>
    </source>
</evidence>
<dbReference type="CDD" id="cd00268">
    <property type="entry name" value="DEADc"/>
    <property type="match status" value="1"/>
</dbReference>
<dbReference type="PROSITE" id="PS51195">
    <property type="entry name" value="Q_MOTIF"/>
    <property type="match status" value="1"/>
</dbReference>
<feature type="short sequence motif" description="Q motif" evidence="6">
    <location>
        <begin position="1"/>
        <end position="29"/>
    </location>
</feature>
<protein>
    <submittedName>
        <fullName evidence="12">DEAD/DEAH box helicase</fullName>
    </submittedName>
</protein>
<reference evidence="13" key="1">
    <citation type="submission" date="2017-11" db="EMBL/GenBank/DDBJ databases">
        <authorList>
            <person name="Watanabe M."/>
            <person name="Kojima H."/>
        </authorList>
    </citation>
    <scope>NUCLEOTIDE SEQUENCE [LARGE SCALE GENOMIC DNA]</scope>
    <source>
        <strain evidence="13">Tokyo 01</strain>
    </source>
</reference>
<dbReference type="InterPro" id="IPR027417">
    <property type="entry name" value="P-loop_NTPase"/>
</dbReference>
<evidence type="ECO:0000259" key="9">
    <source>
        <dbReference type="PROSITE" id="PS51192"/>
    </source>
</evidence>
<feature type="compositionally biased region" description="Basic and acidic residues" evidence="8">
    <location>
        <begin position="443"/>
        <end position="464"/>
    </location>
</feature>
<dbReference type="InterPro" id="IPR011545">
    <property type="entry name" value="DEAD/DEAH_box_helicase_dom"/>
</dbReference>
<dbReference type="OrthoDB" id="9805696at2"/>
<dbReference type="PANTHER" id="PTHR47959:SF13">
    <property type="entry name" value="ATP-DEPENDENT RNA HELICASE RHLE"/>
    <property type="match status" value="1"/>
</dbReference>
<dbReference type="InterPro" id="IPR012677">
    <property type="entry name" value="Nucleotide-bd_a/b_plait_sf"/>
</dbReference>
<dbReference type="Proteomes" id="UP000288096">
    <property type="component" value="Unassembled WGS sequence"/>
</dbReference>
<dbReference type="PANTHER" id="PTHR47959">
    <property type="entry name" value="ATP-DEPENDENT RNA HELICASE RHLE-RELATED"/>
    <property type="match status" value="1"/>
</dbReference>
<dbReference type="InterPro" id="IPR014014">
    <property type="entry name" value="RNA_helicase_DEAD_Q_motif"/>
</dbReference>
<keyword evidence="3 7" id="KW-0347">Helicase</keyword>
<gene>
    <name evidence="12" type="ORF">DENIS_4996</name>
</gene>
<dbReference type="InterPro" id="IPR044742">
    <property type="entry name" value="DEAD/DEAH_RhlB"/>
</dbReference>
<dbReference type="GO" id="GO:0003724">
    <property type="term" value="F:RNA helicase activity"/>
    <property type="evidence" value="ECO:0007669"/>
    <property type="project" value="InterPro"/>
</dbReference>
<dbReference type="SMART" id="SM00487">
    <property type="entry name" value="DEXDc"/>
    <property type="match status" value="1"/>
</dbReference>
<evidence type="ECO:0000256" key="7">
    <source>
        <dbReference type="RuleBase" id="RU000492"/>
    </source>
</evidence>
<dbReference type="PROSITE" id="PS51194">
    <property type="entry name" value="HELICASE_CTER"/>
    <property type="match status" value="1"/>
</dbReference>
<dbReference type="GO" id="GO:0016787">
    <property type="term" value="F:hydrolase activity"/>
    <property type="evidence" value="ECO:0007669"/>
    <property type="project" value="UniProtKB-KW"/>
</dbReference>
<dbReference type="InterPro" id="IPR014001">
    <property type="entry name" value="Helicase_ATP-bd"/>
</dbReference>
<evidence type="ECO:0000313" key="12">
    <source>
        <dbReference type="EMBL" id="GBC63996.1"/>
    </source>
</evidence>
<feature type="domain" description="Helicase ATP-binding" evidence="9">
    <location>
        <begin position="33"/>
        <end position="204"/>
    </location>
</feature>
<dbReference type="Pfam" id="PF00270">
    <property type="entry name" value="DEAD"/>
    <property type="match status" value="1"/>
</dbReference>
<dbReference type="GO" id="GO:0003676">
    <property type="term" value="F:nucleic acid binding"/>
    <property type="evidence" value="ECO:0007669"/>
    <property type="project" value="InterPro"/>
</dbReference>
<evidence type="ECO:0000256" key="3">
    <source>
        <dbReference type="ARBA" id="ARBA00022806"/>
    </source>
</evidence>
<accession>A0A401G447</accession>
<evidence type="ECO:0000256" key="1">
    <source>
        <dbReference type="ARBA" id="ARBA00022741"/>
    </source>
</evidence>
<dbReference type="Gene3D" id="3.40.50.300">
    <property type="entry name" value="P-loop containing nucleotide triphosphate hydrolases"/>
    <property type="match status" value="2"/>
</dbReference>
<dbReference type="SMART" id="SM00490">
    <property type="entry name" value="HELICc"/>
    <property type="match status" value="1"/>
</dbReference>
<feature type="domain" description="DEAD-box RNA helicase Q" evidence="11">
    <location>
        <begin position="1"/>
        <end position="29"/>
    </location>
</feature>
<evidence type="ECO:0000256" key="5">
    <source>
        <dbReference type="ARBA" id="ARBA00038437"/>
    </source>
</evidence>